<keyword evidence="5" id="KW-1185">Reference proteome</keyword>
<dbReference type="RefSeq" id="WP_146864987.1">
    <property type="nucleotide sequence ID" value="NZ_BKAU01000004.1"/>
</dbReference>
<dbReference type="PANTHER" id="PTHR37299:SF1">
    <property type="entry name" value="STAGE 0 SPORULATION PROTEIN A HOMOLOG"/>
    <property type="match status" value="1"/>
</dbReference>
<evidence type="ECO:0000313" key="5">
    <source>
        <dbReference type="Proteomes" id="UP000321436"/>
    </source>
</evidence>
<dbReference type="GO" id="GO:0000156">
    <property type="term" value="F:phosphorelay response regulator activity"/>
    <property type="evidence" value="ECO:0007669"/>
    <property type="project" value="InterPro"/>
</dbReference>
<dbReference type="PANTHER" id="PTHR37299">
    <property type="entry name" value="TRANSCRIPTIONAL REGULATOR-RELATED"/>
    <property type="match status" value="1"/>
</dbReference>
<dbReference type="InterPro" id="IPR046947">
    <property type="entry name" value="LytR-like"/>
</dbReference>
<feature type="domain" description="HTH LytTR-type" evidence="3">
    <location>
        <begin position="143"/>
        <end position="250"/>
    </location>
</feature>
<dbReference type="InterPro" id="IPR011006">
    <property type="entry name" value="CheY-like_superfamily"/>
</dbReference>
<dbReference type="GO" id="GO:0003677">
    <property type="term" value="F:DNA binding"/>
    <property type="evidence" value="ECO:0007669"/>
    <property type="project" value="UniProtKB-KW"/>
</dbReference>
<comment type="caution">
    <text evidence="4">The sequence shown here is derived from an EMBL/GenBank/DDBJ whole genome shotgun (WGS) entry which is preliminary data.</text>
</comment>
<keyword evidence="1" id="KW-0597">Phosphoprotein</keyword>
<dbReference type="Gene3D" id="2.40.50.1020">
    <property type="entry name" value="LytTr DNA-binding domain"/>
    <property type="match status" value="1"/>
</dbReference>
<dbReference type="PROSITE" id="PS50930">
    <property type="entry name" value="HTH_LYTTR"/>
    <property type="match status" value="1"/>
</dbReference>
<evidence type="ECO:0000259" key="2">
    <source>
        <dbReference type="PROSITE" id="PS50110"/>
    </source>
</evidence>
<dbReference type="Pfam" id="PF00072">
    <property type="entry name" value="Response_reg"/>
    <property type="match status" value="1"/>
</dbReference>
<dbReference type="InterPro" id="IPR001789">
    <property type="entry name" value="Sig_transdc_resp-reg_receiver"/>
</dbReference>
<dbReference type="AlphaFoldDB" id="A0A512RP10"/>
<reference evidence="4 5" key="1">
    <citation type="submission" date="2019-07" db="EMBL/GenBank/DDBJ databases">
        <title>Whole genome shotgun sequence of Chitinophaga cymbidii NBRC 109752.</title>
        <authorList>
            <person name="Hosoyama A."/>
            <person name="Uohara A."/>
            <person name="Ohji S."/>
            <person name="Ichikawa N."/>
        </authorList>
    </citation>
    <scope>NUCLEOTIDE SEQUENCE [LARGE SCALE GENOMIC DNA]</scope>
    <source>
        <strain evidence="4 5">NBRC 109752</strain>
    </source>
</reference>
<feature type="modified residue" description="4-aspartylphosphate" evidence="1">
    <location>
        <position position="55"/>
    </location>
</feature>
<dbReference type="OrthoDB" id="2168082at2"/>
<dbReference type="SMART" id="SM00448">
    <property type="entry name" value="REC"/>
    <property type="match status" value="1"/>
</dbReference>
<sequence length="257" mass="29967">MRIAIFEDEIHNCERLVRLLKQCDMDIEVTAVISSVADGIKWLKEQHTADLILMDIQLSDGNCFELFDQAKITTPVIFTTAYDNFALQAFKVNSIDYLLKPIELKELRRALNKYEQFRPVPATPGIDISRIADEFLRRNSTRFIGKINNQLVYVKARDIAYLQFVKGITYATTTANQRIPLDYSLDQIERLLDKNLFFRINRQFIIQLDAIRKITTYYNSRLILQLQPAIEGDVIISRERVGDFKSWLEGKDYESRT</sequence>
<protein>
    <submittedName>
        <fullName evidence="4">DNA-binding response regulator</fullName>
    </submittedName>
</protein>
<keyword evidence="4" id="KW-0238">DNA-binding</keyword>
<dbReference type="SUPFAM" id="SSF52172">
    <property type="entry name" value="CheY-like"/>
    <property type="match status" value="1"/>
</dbReference>
<dbReference type="PROSITE" id="PS50110">
    <property type="entry name" value="RESPONSE_REGULATORY"/>
    <property type="match status" value="1"/>
</dbReference>
<evidence type="ECO:0000313" key="4">
    <source>
        <dbReference type="EMBL" id="GEP97435.1"/>
    </source>
</evidence>
<dbReference type="EMBL" id="BKAU01000004">
    <property type="protein sequence ID" value="GEP97435.1"/>
    <property type="molecule type" value="Genomic_DNA"/>
</dbReference>
<evidence type="ECO:0000256" key="1">
    <source>
        <dbReference type="PROSITE-ProRule" id="PRU00169"/>
    </source>
</evidence>
<accession>A0A512RP10</accession>
<dbReference type="Gene3D" id="3.40.50.2300">
    <property type="match status" value="1"/>
</dbReference>
<proteinExistence type="predicted"/>
<dbReference type="Proteomes" id="UP000321436">
    <property type="component" value="Unassembled WGS sequence"/>
</dbReference>
<evidence type="ECO:0000259" key="3">
    <source>
        <dbReference type="PROSITE" id="PS50930"/>
    </source>
</evidence>
<dbReference type="SMART" id="SM00850">
    <property type="entry name" value="LytTR"/>
    <property type="match status" value="1"/>
</dbReference>
<dbReference type="Pfam" id="PF04397">
    <property type="entry name" value="LytTR"/>
    <property type="match status" value="1"/>
</dbReference>
<feature type="domain" description="Response regulatory" evidence="2">
    <location>
        <begin position="2"/>
        <end position="115"/>
    </location>
</feature>
<gene>
    <name evidence="4" type="ORF">CCY01nite_36950</name>
</gene>
<name>A0A512RP10_9BACT</name>
<dbReference type="InterPro" id="IPR007492">
    <property type="entry name" value="LytTR_DNA-bd_dom"/>
</dbReference>
<organism evidence="4 5">
    <name type="scientific">Chitinophaga cymbidii</name>
    <dbReference type="NCBI Taxonomy" id="1096750"/>
    <lineage>
        <taxon>Bacteria</taxon>
        <taxon>Pseudomonadati</taxon>
        <taxon>Bacteroidota</taxon>
        <taxon>Chitinophagia</taxon>
        <taxon>Chitinophagales</taxon>
        <taxon>Chitinophagaceae</taxon>
        <taxon>Chitinophaga</taxon>
    </lineage>
</organism>